<sequence length="154" mass="18621">MYRNRNSKKLTFFLLIIILLSIIVFIFSRIIFSDKSQAERAVEKFYEYEQAGMFSESWEMFHPYMQEKFTKGDYIEDRPHVFFNHFGVSSFSFSIDDVDKVKDWFIEDVKEPIALAYEMTVYQRYKGKYGNMTIYQSVYATEVDGEWKILWDYN</sequence>
<comment type="caution">
    <text evidence="2">The sequence shown here is derived from an EMBL/GenBank/DDBJ whole genome shotgun (WGS) entry which is preliminary data.</text>
</comment>
<evidence type="ECO:0000313" key="2">
    <source>
        <dbReference type="EMBL" id="RKQ16581.1"/>
    </source>
</evidence>
<protein>
    <recommendedName>
        <fullName evidence="4">DUF4878 domain-containing protein</fullName>
    </recommendedName>
</protein>
<dbReference type="EMBL" id="RBZO01000008">
    <property type="protein sequence ID" value="RKQ16581.1"/>
    <property type="molecule type" value="Genomic_DNA"/>
</dbReference>
<dbReference type="InterPro" id="IPR032710">
    <property type="entry name" value="NTF2-like_dom_sf"/>
</dbReference>
<keyword evidence="1" id="KW-0472">Membrane</keyword>
<evidence type="ECO:0008006" key="4">
    <source>
        <dbReference type="Google" id="ProtNLM"/>
    </source>
</evidence>
<gene>
    <name evidence="2" type="ORF">D8M05_06800</name>
</gene>
<feature type="transmembrane region" description="Helical" evidence="1">
    <location>
        <begin position="12"/>
        <end position="32"/>
    </location>
</feature>
<keyword evidence="3" id="KW-1185">Reference proteome</keyword>
<evidence type="ECO:0000313" key="3">
    <source>
        <dbReference type="Proteomes" id="UP000281813"/>
    </source>
</evidence>
<evidence type="ECO:0000256" key="1">
    <source>
        <dbReference type="SAM" id="Phobius"/>
    </source>
</evidence>
<dbReference type="RefSeq" id="WP_121129970.1">
    <property type="nucleotide sequence ID" value="NZ_JBHUFK010000003.1"/>
</dbReference>
<dbReference type="SUPFAM" id="SSF54427">
    <property type="entry name" value="NTF2-like"/>
    <property type="match status" value="1"/>
</dbReference>
<dbReference type="AlphaFoldDB" id="A0A494Z2F3"/>
<organism evidence="2 3">
    <name type="scientific">Oceanobacillus bengalensis</name>
    <dbReference type="NCBI Taxonomy" id="1435466"/>
    <lineage>
        <taxon>Bacteria</taxon>
        <taxon>Bacillati</taxon>
        <taxon>Bacillota</taxon>
        <taxon>Bacilli</taxon>
        <taxon>Bacillales</taxon>
        <taxon>Bacillaceae</taxon>
        <taxon>Oceanobacillus</taxon>
    </lineage>
</organism>
<keyword evidence="1" id="KW-0812">Transmembrane</keyword>
<reference evidence="2 3" key="1">
    <citation type="journal article" date="2015" name="Antonie Van Leeuwenhoek">
        <title>Oceanobacillus bengalensis sp. nov., a bacterium isolated from seawater of the Bay of Bengal.</title>
        <authorList>
            <person name="Yongchang O."/>
            <person name="Xiang W."/>
            <person name="Wang G."/>
        </authorList>
    </citation>
    <scope>NUCLEOTIDE SEQUENCE [LARGE SCALE GENOMIC DNA]</scope>
    <source>
        <strain evidence="2 3">MCCC 1K00260</strain>
    </source>
</reference>
<proteinExistence type="predicted"/>
<dbReference type="Proteomes" id="UP000281813">
    <property type="component" value="Unassembled WGS sequence"/>
</dbReference>
<accession>A0A494Z2F3</accession>
<name>A0A494Z2F3_9BACI</name>
<keyword evidence="1" id="KW-1133">Transmembrane helix</keyword>
<dbReference type="OrthoDB" id="2720594at2"/>